<keyword evidence="2" id="KW-1185">Reference proteome</keyword>
<dbReference type="Proteomes" id="UP000077363">
    <property type="component" value="Chromosome"/>
</dbReference>
<dbReference type="EMBL" id="CP011387">
    <property type="protein sequence ID" value="ANE43782.1"/>
    <property type="molecule type" value="Genomic_DNA"/>
</dbReference>
<dbReference type="RefSeq" id="WP_064014850.1">
    <property type="nucleotide sequence ID" value="NZ_CP011387.1"/>
</dbReference>
<dbReference type="AlphaFoldDB" id="A0A172T9Z3"/>
<dbReference type="KEGG" id="dpu:SU48_08345"/>
<organism evidence="1 2">
    <name type="scientific">Deinococcus puniceus</name>
    <dbReference type="NCBI Taxonomy" id="1182568"/>
    <lineage>
        <taxon>Bacteria</taxon>
        <taxon>Thermotogati</taxon>
        <taxon>Deinococcota</taxon>
        <taxon>Deinococci</taxon>
        <taxon>Deinococcales</taxon>
        <taxon>Deinococcaceae</taxon>
        <taxon>Deinococcus</taxon>
    </lineage>
</organism>
<evidence type="ECO:0000313" key="2">
    <source>
        <dbReference type="Proteomes" id="UP000077363"/>
    </source>
</evidence>
<gene>
    <name evidence="1" type="ORF">SU48_08345</name>
</gene>
<protein>
    <submittedName>
        <fullName evidence="1">Uncharacterized protein</fullName>
    </submittedName>
</protein>
<dbReference type="PATRIC" id="fig|1182568.3.peg.1736"/>
<sequence length="113" mass="12021">MRSSRLKLPPRWLMLPLALAVLVGLGLNTRQNRSADLAAARAYASAVQTAAQRAWKADPAQPFLEAGSSEDCRGAYRGGVAEAKVSTCTVTRLPNGFEVDVTLGQAQVTATTY</sequence>
<reference evidence="1 2" key="1">
    <citation type="submission" date="2015-01" db="EMBL/GenBank/DDBJ databases">
        <title>Deinococcus puniceus/DY1/ whole genome sequencing.</title>
        <authorList>
            <person name="Kim M.K."/>
            <person name="Srinivasan S."/>
            <person name="Lee J.-J."/>
        </authorList>
    </citation>
    <scope>NUCLEOTIDE SEQUENCE [LARGE SCALE GENOMIC DNA]</scope>
    <source>
        <strain evidence="1 2">DY1</strain>
    </source>
</reference>
<accession>A0A172T9Z3</accession>
<dbReference type="OrthoDB" id="9853827at2"/>
<proteinExistence type="predicted"/>
<evidence type="ECO:0000313" key="1">
    <source>
        <dbReference type="EMBL" id="ANE43782.1"/>
    </source>
</evidence>
<name>A0A172T9Z3_9DEIO</name>